<dbReference type="RefSeq" id="WP_209908740.1">
    <property type="nucleotide sequence ID" value="NZ_BAAAMI010000018.1"/>
</dbReference>
<gene>
    <name evidence="1" type="ORF">JOF46_003204</name>
</gene>
<comment type="caution">
    <text evidence="1">The sequence shown here is derived from an EMBL/GenBank/DDBJ whole genome shotgun (WGS) entry which is preliminary data.</text>
</comment>
<keyword evidence="2" id="KW-1185">Reference proteome</keyword>
<evidence type="ECO:0008006" key="3">
    <source>
        <dbReference type="Google" id="ProtNLM"/>
    </source>
</evidence>
<proteinExistence type="predicted"/>
<evidence type="ECO:0000313" key="1">
    <source>
        <dbReference type="EMBL" id="MBP2375292.1"/>
    </source>
</evidence>
<reference evidence="1 2" key="1">
    <citation type="submission" date="2021-03" db="EMBL/GenBank/DDBJ databases">
        <title>Sequencing the genomes of 1000 actinobacteria strains.</title>
        <authorList>
            <person name="Klenk H.-P."/>
        </authorList>
    </citation>
    <scope>NUCLEOTIDE SEQUENCE [LARGE SCALE GENOMIC DNA]</scope>
    <source>
        <strain evidence="1 2">DSM 15454</strain>
    </source>
</reference>
<evidence type="ECO:0000313" key="2">
    <source>
        <dbReference type="Proteomes" id="UP000766570"/>
    </source>
</evidence>
<accession>A0ABS4WGF6</accession>
<name>A0ABS4WGF6_9MICC</name>
<sequence>MPKDKAPKAKRGQPAPAAVPAAAGVLPQTGFQRLASLAELPVRGRIAHRGYVESITILPPQQAPAFTVTIVDHPAPPGGRRNAVPHLRLVFVGQRRVPGLLAGSRIRYEGMVAPIDLVPTIFNPRYEILPERTAAK</sequence>
<dbReference type="EMBL" id="JAGIOE010000001">
    <property type="protein sequence ID" value="MBP2375292.1"/>
    <property type="molecule type" value="Genomic_DNA"/>
</dbReference>
<protein>
    <recommendedName>
        <fullName evidence="3">OB-fold domain-containing protein</fullName>
    </recommendedName>
</protein>
<dbReference type="Proteomes" id="UP000766570">
    <property type="component" value="Unassembled WGS sequence"/>
</dbReference>
<organism evidence="1 2">
    <name type="scientific">Paeniglutamicibacter psychrophenolicus</name>
    <dbReference type="NCBI Taxonomy" id="257454"/>
    <lineage>
        <taxon>Bacteria</taxon>
        <taxon>Bacillati</taxon>
        <taxon>Actinomycetota</taxon>
        <taxon>Actinomycetes</taxon>
        <taxon>Micrococcales</taxon>
        <taxon>Micrococcaceae</taxon>
        <taxon>Paeniglutamicibacter</taxon>
    </lineage>
</organism>